<dbReference type="OrthoDB" id="65569at2759"/>
<keyword evidence="5" id="KW-0326">Glycosidase</keyword>
<keyword evidence="3" id="KW-0378">Hydrolase</keyword>
<name>N6TLR1_DENPD</name>
<evidence type="ECO:0000256" key="5">
    <source>
        <dbReference type="ARBA" id="ARBA00023295"/>
    </source>
</evidence>
<evidence type="ECO:0000256" key="1">
    <source>
        <dbReference type="ARBA" id="ARBA00010838"/>
    </source>
</evidence>
<gene>
    <name evidence="7" type="ORF">YQE_04600</name>
</gene>
<evidence type="ECO:0000256" key="6">
    <source>
        <dbReference type="RuleBase" id="RU003690"/>
    </source>
</evidence>
<dbReference type="FunFam" id="3.20.20.80:FF:000013">
    <property type="entry name" value="lactase-phlorizin hydrolase"/>
    <property type="match status" value="1"/>
</dbReference>
<dbReference type="InterPro" id="IPR017853">
    <property type="entry name" value="GH"/>
</dbReference>
<dbReference type="AlphaFoldDB" id="N6TLR1"/>
<feature type="non-terminal residue" evidence="7">
    <location>
        <position position="1"/>
    </location>
</feature>
<dbReference type="SUPFAM" id="SSF51445">
    <property type="entry name" value="(Trans)glycosidases"/>
    <property type="match status" value="2"/>
</dbReference>
<proteinExistence type="inferred from homology"/>
<accession>N6TLR1</accession>
<dbReference type="Gene3D" id="3.20.20.80">
    <property type="entry name" value="Glycosidases"/>
    <property type="match status" value="2"/>
</dbReference>
<dbReference type="Pfam" id="PF00232">
    <property type="entry name" value="Glyco_hydro_1"/>
    <property type="match status" value="2"/>
</dbReference>
<evidence type="ECO:0000256" key="4">
    <source>
        <dbReference type="ARBA" id="ARBA00023180"/>
    </source>
</evidence>
<dbReference type="EMBL" id="KB740787">
    <property type="protein sequence ID" value="ENN78923.1"/>
    <property type="molecule type" value="Genomic_DNA"/>
</dbReference>
<evidence type="ECO:0000256" key="3">
    <source>
        <dbReference type="ARBA" id="ARBA00022801"/>
    </source>
</evidence>
<dbReference type="GO" id="GO:0005975">
    <property type="term" value="P:carbohydrate metabolic process"/>
    <property type="evidence" value="ECO:0007669"/>
    <property type="project" value="InterPro"/>
</dbReference>
<evidence type="ECO:0000256" key="2">
    <source>
        <dbReference type="ARBA" id="ARBA00011738"/>
    </source>
</evidence>
<organism evidence="7">
    <name type="scientific">Dendroctonus ponderosae</name>
    <name type="common">Mountain pine beetle</name>
    <dbReference type="NCBI Taxonomy" id="77166"/>
    <lineage>
        <taxon>Eukaryota</taxon>
        <taxon>Metazoa</taxon>
        <taxon>Ecdysozoa</taxon>
        <taxon>Arthropoda</taxon>
        <taxon>Hexapoda</taxon>
        <taxon>Insecta</taxon>
        <taxon>Pterygota</taxon>
        <taxon>Neoptera</taxon>
        <taxon>Endopterygota</taxon>
        <taxon>Coleoptera</taxon>
        <taxon>Polyphaga</taxon>
        <taxon>Cucujiformia</taxon>
        <taxon>Curculionidae</taxon>
        <taxon>Scolytinae</taxon>
        <taxon>Dendroctonus</taxon>
    </lineage>
</organism>
<dbReference type="PANTHER" id="PTHR10353">
    <property type="entry name" value="GLYCOSYL HYDROLASE"/>
    <property type="match status" value="1"/>
</dbReference>
<comment type="similarity">
    <text evidence="1 6">Belongs to the glycosyl hydrolase 1 family.</text>
</comment>
<dbReference type="HOGENOM" id="CLU_001859_1_3_1"/>
<evidence type="ECO:0000313" key="7">
    <source>
        <dbReference type="EMBL" id="ENN78923.1"/>
    </source>
</evidence>
<keyword evidence="4" id="KW-0325">Glycoprotein</keyword>
<dbReference type="GO" id="GO:0008422">
    <property type="term" value="F:beta-glucosidase activity"/>
    <property type="evidence" value="ECO:0007669"/>
    <property type="project" value="TreeGrafter"/>
</dbReference>
<dbReference type="PRINTS" id="PR00131">
    <property type="entry name" value="GLHYDRLASE1"/>
</dbReference>
<dbReference type="InterPro" id="IPR001360">
    <property type="entry name" value="Glyco_hydro_1"/>
</dbReference>
<dbReference type="PANTHER" id="PTHR10353:SF36">
    <property type="entry name" value="LP05116P"/>
    <property type="match status" value="1"/>
</dbReference>
<protein>
    <submittedName>
        <fullName evidence="7">Uncharacterized protein</fullName>
    </submittedName>
</protein>
<comment type="subunit">
    <text evidence="2">Homodimer.</text>
</comment>
<reference evidence="7" key="1">
    <citation type="journal article" date="2013" name="Genome Biol.">
        <title>Draft genome of the mountain pine beetle, Dendroctonus ponderosae Hopkins, a major forest pest.</title>
        <authorList>
            <person name="Keeling C.I."/>
            <person name="Yuen M.M."/>
            <person name="Liao N.Y."/>
            <person name="Docking T.R."/>
            <person name="Chan S.K."/>
            <person name="Taylor G.A."/>
            <person name="Palmquist D.L."/>
            <person name="Jackman S.D."/>
            <person name="Nguyen A."/>
            <person name="Li M."/>
            <person name="Henderson H."/>
            <person name="Janes J.K."/>
            <person name="Zhao Y."/>
            <person name="Pandoh P."/>
            <person name="Moore R."/>
            <person name="Sperling F.A."/>
            <person name="Huber D.P."/>
            <person name="Birol I."/>
            <person name="Jones S.J."/>
            <person name="Bohlmann J."/>
        </authorList>
    </citation>
    <scope>NUCLEOTIDE SEQUENCE</scope>
</reference>
<sequence>MLKLLLLVISVIASSQADKQIPQDFLIGAGTSAFQIEGAWNEDGKGESIWDTFLHDKNAQEKGDIACDSYHKWEEDVANAKALGLDFYRFSIAWTRILPNGTLNNINQQGIDYYLNLIKALKAEGIEPMITIYHWDMPQHIYELGGLLNTQFVDYFGDFARLVYQNYAPYVKYWFTINEPTLVCNGGYGSGFMAPGLHLIGDGIYQCGYVLLQAHARAYRIYEEEFKPLYHDAQEKGDIACDSYHKWEEDVANAKALGLDFYRFSIAWTRILPNGTLNNINQQGIDYYLNLIKALKAEGIEPMITIYHWDMPQHIYELGGPLNTQFVNYFGDFARLVYQNYAPYVKYWFTINEPTLVCNGGYGSGFMAPGLHLIGDGIYQCGYVLLQAHARAYRIYEEEFKPLYHGHVGLVINFDWAEAATDSSADLEAQERYIEFELGWWANPIFLGNWPQIMIDRIADRSRLEGFARSRLPEFTEEEINYINGTHDFFALNTYGVGQVEDEPEPEIGEPSYVSDEAVRSVRSNEFYYPEGLRTSVNYINQKYQPRGIIITENGKGIRQGDSLDDQERINTIRDFMSALVDAAVEDGVNVIGYSVWSLIDNFEWGSYESKFGIIQVDFESPDKTRTWKESAKWYQNVATTRILDV</sequence>